<evidence type="ECO:0000256" key="15">
    <source>
        <dbReference type="ARBA" id="ARBA00022917"/>
    </source>
</evidence>
<protein>
    <recommendedName>
        <fullName evidence="6">Phenylalanine--tRNA ligase beta subunit</fullName>
        <ecNumber evidence="5">6.1.1.20</ecNumber>
    </recommendedName>
    <alternativeName>
        <fullName evidence="17">Phenylalanyl-tRNA synthetase beta subunit</fullName>
    </alternativeName>
</protein>
<dbReference type="CDD" id="cd02796">
    <property type="entry name" value="tRNA_bind_bactPheRS"/>
    <property type="match status" value="1"/>
</dbReference>
<comment type="subunit">
    <text evidence="4">Tetramer of two alpha and two beta subunits.</text>
</comment>
<dbReference type="SUPFAM" id="SSF55681">
    <property type="entry name" value="Class II aaRS and biotin synthetases"/>
    <property type="match status" value="1"/>
</dbReference>
<dbReference type="Gene3D" id="3.30.70.380">
    <property type="entry name" value="Ferrodoxin-fold anticodon-binding domain"/>
    <property type="match status" value="1"/>
</dbReference>
<gene>
    <name evidence="22" type="ORF">GM50_10235</name>
</gene>
<evidence type="ECO:0000256" key="9">
    <source>
        <dbReference type="ARBA" id="ARBA00022598"/>
    </source>
</evidence>
<evidence type="ECO:0000256" key="16">
    <source>
        <dbReference type="ARBA" id="ARBA00023146"/>
    </source>
</evidence>
<dbReference type="GO" id="GO:0000287">
    <property type="term" value="F:magnesium ion binding"/>
    <property type="evidence" value="ECO:0007669"/>
    <property type="project" value="InterPro"/>
</dbReference>
<dbReference type="Gene3D" id="3.50.40.10">
    <property type="entry name" value="Phenylalanyl-trna Synthetase, Chain B, domain 3"/>
    <property type="match status" value="1"/>
</dbReference>
<evidence type="ECO:0000256" key="2">
    <source>
        <dbReference type="ARBA" id="ARBA00004496"/>
    </source>
</evidence>
<dbReference type="InterPro" id="IPR005146">
    <property type="entry name" value="B3/B4_tRNA-bd"/>
</dbReference>
<dbReference type="GO" id="GO:0009328">
    <property type="term" value="C:phenylalanine-tRNA ligase complex"/>
    <property type="evidence" value="ECO:0007669"/>
    <property type="project" value="TreeGrafter"/>
</dbReference>
<dbReference type="InterPro" id="IPR005121">
    <property type="entry name" value="Fdx_antiC-bd"/>
</dbReference>
<dbReference type="InterPro" id="IPR036690">
    <property type="entry name" value="Fdx_antiC-bd_sf"/>
</dbReference>
<dbReference type="InterPro" id="IPR009061">
    <property type="entry name" value="DNA-bd_dom_put_sf"/>
</dbReference>
<dbReference type="NCBIfam" id="TIGR00472">
    <property type="entry name" value="pheT_bact"/>
    <property type="match status" value="1"/>
</dbReference>
<dbReference type="PANTHER" id="PTHR10947:SF0">
    <property type="entry name" value="PHENYLALANINE--TRNA LIGASE BETA SUBUNIT"/>
    <property type="match status" value="1"/>
</dbReference>
<evidence type="ECO:0000256" key="1">
    <source>
        <dbReference type="ARBA" id="ARBA00001946"/>
    </source>
</evidence>
<dbReference type="SMART" id="SM00873">
    <property type="entry name" value="B3_4"/>
    <property type="match status" value="1"/>
</dbReference>
<name>A0A094Q7B1_9ZZZZ</name>
<dbReference type="SUPFAM" id="SSF46955">
    <property type="entry name" value="Putative DNA-binding domain"/>
    <property type="match status" value="1"/>
</dbReference>
<dbReference type="InterPro" id="IPR041616">
    <property type="entry name" value="PheRS_beta_core"/>
</dbReference>
<dbReference type="InterPro" id="IPR045060">
    <property type="entry name" value="Phe-tRNA-ligase_IIc_bsu"/>
</dbReference>
<dbReference type="EMBL" id="JNSK01000033">
    <property type="protein sequence ID" value="KGA17954.1"/>
    <property type="molecule type" value="Genomic_DNA"/>
</dbReference>
<dbReference type="Gene3D" id="3.30.56.10">
    <property type="match status" value="2"/>
</dbReference>
<proteinExistence type="inferred from homology"/>
<keyword evidence="8" id="KW-0820">tRNA-binding</keyword>
<evidence type="ECO:0000256" key="6">
    <source>
        <dbReference type="ARBA" id="ARBA00017032"/>
    </source>
</evidence>
<evidence type="ECO:0000313" key="22">
    <source>
        <dbReference type="EMBL" id="KGA17954.1"/>
    </source>
</evidence>
<dbReference type="Pfam" id="PF03483">
    <property type="entry name" value="B3_4"/>
    <property type="match status" value="1"/>
</dbReference>
<evidence type="ECO:0000256" key="14">
    <source>
        <dbReference type="ARBA" id="ARBA00022884"/>
    </source>
</evidence>
<evidence type="ECO:0000256" key="4">
    <source>
        <dbReference type="ARBA" id="ARBA00011209"/>
    </source>
</evidence>
<dbReference type="SMART" id="SM00896">
    <property type="entry name" value="FDX-ACB"/>
    <property type="match status" value="1"/>
</dbReference>
<comment type="subcellular location">
    <subcellularLocation>
        <location evidence="2">Cytoplasm</location>
    </subcellularLocation>
</comment>
<feature type="domain" description="B5" evidence="21">
    <location>
        <begin position="406"/>
        <end position="479"/>
    </location>
</feature>
<dbReference type="InterPro" id="IPR002547">
    <property type="entry name" value="tRNA-bd_dom"/>
</dbReference>
<dbReference type="GO" id="GO:0006432">
    <property type="term" value="P:phenylalanyl-tRNA aminoacylation"/>
    <property type="evidence" value="ECO:0007669"/>
    <property type="project" value="InterPro"/>
</dbReference>
<dbReference type="SUPFAM" id="SSF50249">
    <property type="entry name" value="Nucleic acid-binding proteins"/>
    <property type="match status" value="1"/>
</dbReference>
<dbReference type="EC" id="6.1.1.20" evidence="5"/>
<sequence>MRAPLSWIKEFVDVPASLTADELSQGLVRVGFEVEDVIHQGIDVKGPLVFGEVLSIEEITEFKKPIRYVGVDCGEKQTRYVICGATNFSVGDMVLVALPGAVLPGNFAIAARETYGKTSNGMICSAKELGLSDDHAGIMVFGKEQVSSKDDVREKLAIDDVIFDIAINPDRGYALSIRGVAREIAGAFDLKFQDPVDKLRGLSFEKTGSGLQPKIDEKDAASIFYVRTLSHFDSKAITPLWMRRRIEKMGMRSISLVVDVTNYVMLELGQPLHAFDRKKIKGNLRIARAGKSSKFTTLDGQERTLDPSDLMVSDDERPLALAGTMGGLYSEITDETTEIALEAVRFNPIAIAQNSRRHKLSSEASRRLERGVDPSLAEFASARFVQLLIEHSSAKHVESLSTGVAQYPASFIIDPIQVSSILGFEVSTQQILKALRTIGCDVDEKKFEIKPPSWRPDLSNVSDIAEEIARIIGYDKIPSILPNRPLHASLTVLQKRRRAISQFLANRGFAEVLTFPFTNQKTIDEMGFVGPRATTFALANPMSDENPLLRVHLVPGLIEVAARNISRGAQNFAIFEIGSIFRSSKKLDAFVNPDTNNRPSEKIISTIFESVPQQTEMISGLLVGNKEIENWDGKTLSYDWKDAIAFAQEVLELCHLEYEIKRSDLAPWHPGRCAELLVNGIVVSHAGEIHPRILAQYNLPARSSAFAINLGVLPPSLMVRPSRVGVMPAAVQDVALIVDSSVTALEVQQALKEGAGDLLESISLFDRYDKVGDGKVSLAFTLTFRAEDRTLTGEEVSVMREAATNLAAKRCGAVVRSA</sequence>
<keyword evidence="9" id="KW-0436">Ligase</keyword>
<comment type="similarity">
    <text evidence="3">Belongs to the phenylalanyl-tRNA synthetase beta subunit family. Type 1 subfamily.</text>
</comment>
<keyword evidence="13" id="KW-0460">Magnesium</keyword>
<evidence type="ECO:0000256" key="5">
    <source>
        <dbReference type="ARBA" id="ARBA00012814"/>
    </source>
</evidence>
<evidence type="ECO:0000259" key="21">
    <source>
        <dbReference type="PROSITE" id="PS51483"/>
    </source>
</evidence>
<dbReference type="Gene3D" id="3.30.930.10">
    <property type="entry name" value="Bira Bifunctional Protein, Domain 2"/>
    <property type="match status" value="1"/>
</dbReference>
<dbReference type="Pfam" id="PF03484">
    <property type="entry name" value="B5"/>
    <property type="match status" value="1"/>
</dbReference>
<evidence type="ECO:0000256" key="3">
    <source>
        <dbReference type="ARBA" id="ARBA00008653"/>
    </source>
</evidence>
<reference evidence="22" key="1">
    <citation type="submission" date="2014-05" db="EMBL/GenBank/DDBJ databases">
        <title>Key roles for freshwater Actinobacteria revealed by deep metagenomic sequencing.</title>
        <authorList>
            <person name="Ghai R."/>
            <person name="Mizuno C.M."/>
            <person name="Picazo A."/>
            <person name="Camacho A."/>
            <person name="Rodriguez-Valera F."/>
        </authorList>
    </citation>
    <scope>NUCLEOTIDE SEQUENCE</scope>
</reference>
<dbReference type="Pfam" id="PF01588">
    <property type="entry name" value="tRNA_bind"/>
    <property type="match status" value="1"/>
</dbReference>
<dbReference type="GO" id="GO:0005524">
    <property type="term" value="F:ATP binding"/>
    <property type="evidence" value="ECO:0007669"/>
    <property type="project" value="UniProtKB-KW"/>
</dbReference>
<evidence type="ECO:0000256" key="10">
    <source>
        <dbReference type="ARBA" id="ARBA00022723"/>
    </source>
</evidence>
<evidence type="ECO:0000256" key="11">
    <source>
        <dbReference type="ARBA" id="ARBA00022741"/>
    </source>
</evidence>
<dbReference type="Gene3D" id="2.40.50.140">
    <property type="entry name" value="Nucleic acid-binding proteins"/>
    <property type="match status" value="1"/>
</dbReference>
<dbReference type="PANTHER" id="PTHR10947">
    <property type="entry name" value="PHENYLALANYL-TRNA SYNTHETASE BETA CHAIN AND LEUCINE-RICH REPEAT-CONTAINING PROTEIN 47"/>
    <property type="match status" value="1"/>
</dbReference>
<evidence type="ECO:0000259" key="20">
    <source>
        <dbReference type="PROSITE" id="PS51447"/>
    </source>
</evidence>
<dbReference type="SMART" id="SM00874">
    <property type="entry name" value="B5"/>
    <property type="match status" value="1"/>
</dbReference>
<keyword evidence="15" id="KW-0648">Protein biosynthesis</keyword>
<dbReference type="SUPFAM" id="SSF56037">
    <property type="entry name" value="PheT/TilS domain"/>
    <property type="match status" value="1"/>
</dbReference>
<keyword evidence="7" id="KW-0963">Cytoplasm</keyword>
<evidence type="ECO:0000256" key="12">
    <source>
        <dbReference type="ARBA" id="ARBA00022840"/>
    </source>
</evidence>
<evidence type="ECO:0000256" key="8">
    <source>
        <dbReference type="ARBA" id="ARBA00022555"/>
    </source>
</evidence>
<keyword evidence="11" id="KW-0547">Nucleotide-binding</keyword>
<dbReference type="PROSITE" id="PS51483">
    <property type="entry name" value="B5"/>
    <property type="match status" value="1"/>
</dbReference>
<dbReference type="InterPro" id="IPR004532">
    <property type="entry name" value="Phe-tRNA-ligase_IIc_bsu_bact"/>
</dbReference>
<feature type="domain" description="TRNA-binding" evidence="19">
    <location>
        <begin position="42"/>
        <end position="153"/>
    </location>
</feature>
<dbReference type="InterPro" id="IPR012340">
    <property type="entry name" value="NA-bd_OB-fold"/>
</dbReference>
<dbReference type="HAMAP" id="MF_00283">
    <property type="entry name" value="Phe_tRNA_synth_beta1"/>
    <property type="match status" value="1"/>
</dbReference>
<feature type="domain" description="FDX-ACB" evidence="20">
    <location>
        <begin position="725"/>
        <end position="816"/>
    </location>
</feature>
<evidence type="ECO:0000259" key="19">
    <source>
        <dbReference type="PROSITE" id="PS50886"/>
    </source>
</evidence>
<dbReference type="PROSITE" id="PS51447">
    <property type="entry name" value="FDX_ACB"/>
    <property type="match status" value="1"/>
</dbReference>
<comment type="catalytic activity">
    <reaction evidence="18">
        <text>tRNA(Phe) + L-phenylalanine + ATP = L-phenylalanyl-tRNA(Phe) + AMP + diphosphate + H(+)</text>
        <dbReference type="Rhea" id="RHEA:19413"/>
        <dbReference type="Rhea" id="RHEA-COMP:9668"/>
        <dbReference type="Rhea" id="RHEA-COMP:9699"/>
        <dbReference type="ChEBI" id="CHEBI:15378"/>
        <dbReference type="ChEBI" id="CHEBI:30616"/>
        <dbReference type="ChEBI" id="CHEBI:33019"/>
        <dbReference type="ChEBI" id="CHEBI:58095"/>
        <dbReference type="ChEBI" id="CHEBI:78442"/>
        <dbReference type="ChEBI" id="CHEBI:78531"/>
        <dbReference type="ChEBI" id="CHEBI:456215"/>
        <dbReference type="EC" id="6.1.1.20"/>
    </reaction>
</comment>
<organism evidence="22">
    <name type="scientific">freshwater metagenome</name>
    <dbReference type="NCBI Taxonomy" id="449393"/>
    <lineage>
        <taxon>unclassified sequences</taxon>
        <taxon>metagenomes</taxon>
        <taxon>ecological metagenomes</taxon>
    </lineage>
</organism>
<evidence type="ECO:0000256" key="13">
    <source>
        <dbReference type="ARBA" id="ARBA00022842"/>
    </source>
</evidence>
<dbReference type="Pfam" id="PF03147">
    <property type="entry name" value="FDX-ACB"/>
    <property type="match status" value="1"/>
</dbReference>
<comment type="caution">
    <text evidence="22">The sequence shown here is derived from an EMBL/GenBank/DDBJ whole genome shotgun (WGS) entry which is preliminary data.</text>
</comment>
<dbReference type="Pfam" id="PF17759">
    <property type="entry name" value="tRNA_synthFbeta"/>
    <property type="match status" value="1"/>
</dbReference>
<accession>A0A094Q7B1</accession>
<dbReference type="AlphaFoldDB" id="A0A094Q7B1"/>
<dbReference type="InterPro" id="IPR045864">
    <property type="entry name" value="aa-tRNA-synth_II/BPL/LPL"/>
</dbReference>
<dbReference type="PROSITE" id="PS50886">
    <property type="entry name" value="TRBD"/>
    <property type="match status" value="1"/>
</dbReference>
<keyword evidence="12" id="KW-0067">ATP-binding</keyword>
<dbReference type="GO" id="GO:0004826">
    <property type="term" value="F:phenylalanine-tRNA ligase activity"/>
    <property type="evidence" value="ECO:0007669"/>
    <property type="project" value="UniProtKB-EC"/>
</dbReference>
<dbReference type="InterPro" id="IPR033714">
    <property type="entry name" value="tRNA_bind_bactPheRS"/>
</dbReference>
<evidence type="ECO:0000256" key="17">
    <source>
        <dbReference type="ARBA" id="ARBA00033189"/>
    </source>
</evidence>
<dbReference type="InterPro" id="IPR020825">
    <property type="entry name" value="Phe-tRNA_synthase-like_B3/B4"/>
</dbReference>
<keyword evidence="10" id="KW-0479">Metal-binding</keyword>
<evidence type="ECO:0000256" key="7">
    <source>
        <dbReference type="ARBA" id="ARBA00022490"/>
    </source>
</evidence>
<dbReference type="CDD" id="cd00769">
    <property type="entry name" value="PheRS_beta_core"/>
    <property type="match status" value="1"/>
</dbReference>
<keyword evidence="14" id="KW-0694">RNA-binding</keyword>
<keyword evidence="16" id="KW-0030">Aminoacyl-tRNA synthetase</keyword>
<evidence type="ECO:0000256" key="18">
    <source>
        <dbReference type="ARBA" id="ARBA00049255"/>
    </source>
</evidence>
<dbReference type="SUPFAM" id="SSF54991">
    <property type="entry name" value="Anticodon-binding domain of PheRS"/>
    <property type="match status" value="1"/>
</dbReference>
<comment type="cofactor">
    <cofactor evidence="1">
        <name>Mg(2+)</name>
        <dbReference type="ChEBI" id="CHEBI:18420"/>
    </cofactor>
</comment>
<dbReference type="GO" id="GO:0000049">
    <property type="term" value="F:tRNA binding"/>
    <property type="evidence" value="ECO:0007669"/>
    <property type="project" value="UniProtKB-KW"/>
</dbReference>
<dbReference type="InterPro" id="IPR005147">
    <property type="entry name" value="tRNA_synthase_B5-dom"/>
</dbReference>